<dbReference type="STRING" id="5288.A0A5C5FPG6"/>
<dbReference type="EMBL" id="SOZI01000171">
    <property type="protein sequence ID" value="TNY17854.1"/>
    <property type="molecule type" value="Genomic_DNA"/>
</dbReference>
<dbReference type="SUPFAM" id="SSF50978">
    <property type="entry name" value="WD40 repeat-like"/>
    <property type="match status" value="1"/>
</dbReference>
<proteinExistence type="predicted"/>
<feature type="repeat" description="WD" evidence="1">
    <location>
        <begin position="421"/>
        <end position="455"/>
    </location>
</feature>
<organism evidence="3 4">
    <name type="scientific">Rhodotorula diobovata</name>
    <dbReference type="NCBI Taxonomy" id="5288"/>
    <lineage>
        <taxon>Eukaryota</taxon>
        <taxon>Fungi</taxon>
        <taxon>Dikarya</taxon>
        <taxon>Basidiomycota</taxon>
        <taxon>Pucciniomycotina</taxon>
        <taxon>Microbotryomycetes</taxon>
        <taxon>Sporidiobolales</taxon>
        <taxon>Sporidiobolaceae</taxon>
        <taxon>Rhodotorula</taxon>
    </lineage>
</organism>
<dbReference type="InterPro" id="IPR051859">
    <property type="entry name" value="DCAF"/>
</dbReference>
<protein>
    <submittedName>
        <fullName evidence="3">WD40 repeat-like protein</fullName>
    </submittedName>
</protein>
<feature type="region of interest" description="Disordered" evidence="2">
    <location>
        <begin position="1"/>
        <end position="92"/>
    </location>
</feature>
<evidence type="ECO:0000256" key="1">
    <source>
        <dbReference type="PROSITE-ProRule" id="PRU00221"/>
    </source>
</evidence>
<feature type="repeat" description="WD" evidence="1">
    <location>
        <begin position="468"/>
        <end position="502"/>
    </location>
</feature>
<evidence type="ECO:0000313" key="4">
    <source>
        <dbReference type="Proteomes" id="UP000311382"/>
    </source>
</evidence>
<dbReference type="GO" id="GO:0080008">
    <property type="term" value="C:Cul4-RING E3 ubiquitin ligase complex"/>
    <property type="evidence" value="ECO:0007669"/>
    <property type="project" value="TreeGrafter"/>
</dbReference>
<keyword evidence="4" id="KW-1185">Reference proteome</keyword>
<evidence type="ECO:0000313" key="3">
    <source>
        <dbReference type="EMBL" id="TNY17854.1"/>
    </source>
</evidence>
<accession>A0A5C5FPG6</accession>
<dbReference type="SMART" id="SM00320">
    <property type="entry name" value="WD40"/>
    <property type="match status" value="5"/>
</dbReference>
<dbReference type="InterPro" id="IPR036322">
    <property type="entry name" value="WD40_repeat_dom_sf"/>
</dbReference>
<dbReference type="InterPro" id="IPR001680">
    <property type="entry name" value="WD40_rpt"/>
</dbReference>
<gene>
    <name evidence="3" type="ORF">DMC30DRAFT_404705</name>
</gene>
<dbReference type="AlphaFoldDB" id="A0A5C5FPG6"/>
<dbReference type="Pfam" id="PF00400">
    <property type="entry name" value="WD40"/>
    <property type="match status" value="2"/>
</dbReference>
<feature type="region of interest" description="Disordered" evidence="2">
    <location>
        <begin position="148"/>
        <end position="170"/>
    </location>
</feature>
<dbReference type="InterPro" id="IPR015943">
    <property type="entry name" value="WD40/YVTN_repeat-like_dom_sf"/>
</dbReference>
<feature type="compositionally biased region" description="Acidic residues" evidence="2">
    <location>
        <begin position="148"/>
        <end position="167"/>
    </location>
</feature>
<dbReference type="GO" id="GO:0043161">
    <property type="term" value="P:proteasome-mediated ubiquitin-dependent protein catabolic process"/>
    <property type="evidence" value="ECO:0007669"/>
    <property type="project" value="TreeGrafter"/>
</dbReference>
<dbReference type="OrthoDB" id="6329284at2759"/>
<dbReference type="PROSITE" id="PS50082">
    <property type="entry name" value="WD_REPEATS_2"/>
    <property type="match status" value="2"/>
</dbReference>
<dbReference type="PANTHER" id="PTHR19847:SF7">
    <property type="entry name" value="DDB1- AND CUL4-ASSOCIATED FACTOR 11"/>
    <property type="match status" value="1"/>
</dbReference>
<evidence type="ECO:0000256" key="2">
    <source>
        <dbReference type="SAM" id="MobiDB-lite"/>
    </source>
</evidence>
<keyword evidence="1" id="KW-0853">WD repeat</keyword>
<feature type="compositionally biased region" description="Acidic residues" evidence="2">
    <location>
        <begin position="39"/>
        <end position="78"/>
    </location>
</feature>
<dbReference type="PROSITE" id="PS50294">
    <property type="entry name" value="WD_REPEATS_REGION"/>
    <property type="match status" value="2"/>
</dbReference>
<feature type="compositionally biased region" description="Low complexity" evidence="2">
    <location>
        <begin position="1"/>
        <end position="13"/>
    </location>
</feature>
<sequence length="689" mass="76309">MSIPGAFAPSPSESADDSDASFNSGDLAHLEGIAAMSESDPDPDFESALDDDDDDALLVDDDGDDEDQDAGEDEEGGEEPAAGGDNRPQLRIGINPLTRSVVLIEDNGNQRPLRANDLIGTGVSLGAIRNMLLRSLGRRGGAAALFDDDEEEDDEDGGMMGDGDDEEYGTRSRTKQYYPLITEPQENGMRLERGGAFGPLRQPKYDTSKRRHWTYSTSIPDHLRTRELDFRRPLRDTLGDLTVPNSAGVEVAQFTDPVYSGQYSADGRFFYAACKDYRVYVYDTATAPRAGAKSITDQAEPGARSLGRFWSHRTSLKVQKIAQGSAANCSWTLTDAELSDDSQWLIYSSITPRVHMVRTGYGGEWEADQEQHTLDFAAGAHYGFGIWSVRFSHDAREVVAGARSGLVLVYDVEAQRTTLRVRAHQDDTNAVAFASASDSNLLVSGSDDCFVKVWDRRSLDGERPSGVCVGHTEGVTFVSVKGDGRYILSNGKDQGMKLWDLRMMMGEHDFERLRLDRKNFSIHDYDYRYGQYAKPRFVKHPHDVSVMTYRGHAVLRTLIRCHFSPIATTGQRYVYTGSSDGRIHIYSLDGRVVQILDRAHSHPLIDRASGAYNDPSDLRLRTHPRKARNGYSPPVVRDVSWAPYAPQLMSTAWEDRGSVEGSIALHEWAGRPGEALEDRVERAGLEAQG</sequence>
<name>A0A5C5FPG6_9BASI</name>
<dbReference type="Gene3D" id="2.130.10.10">
    <property type="entry name" value="YVTN repeat-like/Quinoprotein amine dehydrogenase"/>
    <property type="match status" value="1"/>
</dbReference>
<dbReference type="PANTHER" id="PTHR19847">
    <property type="entry name" value="DDB1- AND CUL4-ASSOCIATED FACTOR 11"/>
    <property type="match status" value="1"/>
</dbReference>
<comment type="caution">
    <text evidence="3">The sequence shown here is derived from an EMBL/GenBank/DDBJ whole genome shotgun (WGS) entry which is preliminary data.</text>
</comment>
<reference evidence="3 4" key="1">
    <citation type="submission" date="2019-03" db="EMBL/GenBank/DDBJ databases">
        <title>Rhodosporidium diobovatum UCD-FST 08-225 genome sequencing, assembly, and annotation.</title>
        <authorList>
            <person name="Fakankun I.U."/>
            <person name="Fristensky B."/>
            <person name="Levin D.B."/>
        </authorList>
    </citation>
    <scope>NUCLEOTIDE SEQUENCE [LARGE SCALE GENOMIC DNA]</scope>
    <source>
        <strain evidence="3 4">UCD-FST 08-225</strain>
    </source>
</reference>
<dbReference type="Proteomes" id="UP000311382">
    <property type="component" value="Unassembled WGS sequence"/>
</dbReference>